<protein>
    <submittedName>
        <fullName evidence="1">Uncharacterized protein</fullName>
    </submittedName>
</protein>
<dbReference type="OrthoDB" id="2055332at2"/>
<comment type="caution">
    <text evidence="1">The sequence shown here is derived from an EMBL/GenBank/DDBJ whole genome shotgun (WGS) entry which is preliminary data.</text>
</comment>
<name>A0A3N1XYU0_9FIRM</name>
<dbReference type="AlphaFoldDB" id="A0A3N1XYU0"/>
<proteinExistence type="predicted"/>
<reference evidence="1 2" key="1">
    <citation type="submission" date="2018-11" db="EMBL/GenBank/DDBJ databases">
        <title>Genomic Encyclopedia of Type Strains, Phase IV (KMG-IV): sequencing the most valuable type-strain genomes for metagenomic binning, comparative biology and taxonomic classification.</title>
        <authorList>
            <person name="Goeker M."/>
        </authorList>
    </citation>
    <scope>NUCLEOTIDE SEQUENCE [LARGE SCALE GENOMIC DNA]</scope>
    <source>
        <strain evidence="1 2">DSM 26537</strain>
    </source>
</reference>
<dbReference type="RefSeq" id="WP_123607864.1">
    <property type="nucleotide sequence ID" value="NZ_RJVG01000001.1"/>
</dbReference>
<organism evidence="1 2">
    <name type="scientific">Mobilisporobacter senegalensis</name>
    <dbReference type="NCBI Taxonomy" id="1329262"/>
    <lineage>
        <taxon>Bacteria</taxon>
        <taxon>Bacillati</taxon>
        <taxon>Bacillota</taxon>
        <taxon>Clostridia</taxon>
        <taxon>Lachnospirales</taxon>
        <taxon>Lachnospiraceae</taxon>
        <taxon>Mobilisporobacter</taxon>
    </lineage>
</organism>
<accession>A0A3N1XYU0</accession>
<dbReference type="EMBL" id="RJVG01000001">
    <property type="protein sequence ID" value="ROR31775.1"/>
    <property type="molecule type" value="Genomic_DNA"/>
</dbReference>
<keyword evidence="2" id="KW-1185">Reference proteome</keyword>
<evidence type="ECO:0000313" key="2">
    <source>
        <dbReference type="Proteomes" id="UP000273083"/>
    </source>
</evidence>
<sequence length="93" mass="11038">MDILKEFLRDEIQSEEEGLDIINFIESFNIRNGEYEGNRYVLKKIDNLNFFIFPEDIYPDGHKEVSGCISIYKTQLLKEIKEWAQSKGIFKEI</sequence>
<gene>
    <name evidence="1" type="ORF">EDD66_101393</name>
</gene>
<evidence type="ECO:0000313" key="1">
    <source>
        <dbReference type="EMBL" id="ROR31775.1"/>
    </source>
</evidence>
<dbReference type="Proteomes" id="UP000273083">
    <property type="component" value="Unassembled WGS sequence"/>
</dbReference>